<evidence type="ECO:0000256" key="1">
    <source>
        <dbReference type="SAM" id="Phobius"/>
    </source>
</evidence>
<dbReference type="AlphaFoldDB" id="A0A0F9NIG2"/>
<keyword evidence="1" id="KW-0472">Membrane</keyword>
<reference evidence="2" key="1">
    <citation type="journal article" date="2015" name="Nature">
        <title>Complex archaea that bridge the gap between prokaryotes and eukaryotes.</title>
        <authorList>
            <person name="Spang A."/>
            <person name="Saw J.H."/>
            <person name="Jorgensen S.L."/>
            <person name="Zaremba-Niedzwiedzka K."/>
            <person name="Martijn J."/>
            <person name="Lind A.E."/>
            <person name="van Eijk R."/>
            <person name="Schleper C."/>
            <person name="Guy L."/>
            <person name="Ettema T.J."/>
        </authorList>
    </citation>
    <scope>NUCLEOTIDE SEQUENCE</scope>
</reference>
<name>A0A0F9NIG2_9ZZZZ</name>
<gene>
    <name evidence="2" type="ORF">LCGC14_1332830</name>
</gene>
<accession>A0A0F9NIG2</accession>
<keyword evidence="1" id="KW-0812">Transmembrane</keyword>
<dbReference type="EMBL" id="LAZR01008073">
    <property type="protein sequence ID" value="KKM81132.1"/>
    <property type="molecule type" value="Genomic_DNA"/>
</dbReference>
<comment type="caution">
    <text evidence="2">The sequence shown here is derived from an EMBL/GenBank/DDBJ whole genome shotgun (WGS) entry which is preliminary data.</text>
</comment>
<keyword evidence="1" id="KW-1133">Transmembrane helix</keyword>
<protein>
    <submittedName>
        <fullName evidence="2">Uncharacterized protein</fullName>
    </submittedName>
</protein>
<organism evidence="2">
    <name type="scientific">marine sediment metagenome</name>
    <dbReference type="NCBI Taxonomy" id="412755"/>
    <lineage>
        <taxon>unclassified sequences</taxon>
        <taxon>metagenomes</taxon>
        <taxon>ecological metagenomes</taxon>
    </lineage>
</organism>
<feature type="transmembrane region" description="Helical" evidence="1">
    <location>
        <begin position="29"/>
        <end position="56"/>
    </location>
</feature>
<evidence type="ECO:0000313" key="2">
    <source>
        <dbReference type="EMBL" id="KKM81132.1"/>
    </source>
</evidence>
<sequence>MLTSLKQGSYMAEKPKNEKKIKFKDLSGWLKFGAVISIGLGIIYCILLLIIFYGLVFQLTL</sequence>
<proteinExistence type="predicted"/>